<dbReference type="InterPro" id="IPR029058">
    <property type="entry name" value="AB_hydrolase_fold"/>
</dbReference>
<dbReference type="EMBL" id="JBJYXY010000001">
    <property type="protein sequence ID" value="MFN2975173.1"/>
    <property type="molecule type" value="Genomic_DNA"/>
</dbReference>
<dbReference type="Proteomes" id="UP001634747">
    <property type="component" value="Unassembled WGS sequence"/>
</dbReference>
<keyword evidence="3" id="KW-1185">Reference proteome</keyword>
<gene>
    <name evidence="2" type="ORF">ACK2TP_05305</name>
</gene>
<evidence type="ECO:0000313" key="2">
    <source>
        <dbReference type="EMBL" id="MFN2975173.1"/>
    </source>
</evidence>
<keyword evidence="2" id="KW-0378">Hydrolase</keyword>
<organism evidence="2 3">
    <name type="scientific">Terriglobus aquaticus</name>
    <dbReference type="NCBI Taxonomy" id="940139"/>
    <lineage>
        <taxon>Bacteria</taxon>
        <taxon>Pseudomonadati</taxon>
        <taxon>Acidobacteriota</taxon>
        <taxon>Terriglobia</taxon>
        <taxon>Terriglobales</taxon>
        <taxon>Acidobacteriaceae</taxon>
        <taxon>Terriglobus</taxon>
    </lineage>
</organism>
<dbReference type="InterPro" id="IPR000073">
    <property type="entry name" value="AB_hydrolase_1"/>
</dbReference>
<sequence length="255" mass="27296">MDLPLVLLPGTLCDARIFEPLLKRLGAQNTHVFLTAEAPSLEQAAEEVLATAPARFALVGFSLGGMVAMEAVLRAPTRVCGLALLSTTPLAVPPERLASRREAVSLAASMPMARFVREHLWPDYGGQPNDTQLLPLLQDMATALGHTAFARQTQQALGRSDFCKRLSAVKCPALIVSGEADPLCPPAAQQYLARALPHSTSVLLPAAGHFAVYEQADEIASAVAAWFQPISSAQHKAWLASGMHQGDEPMKRESE</sequence>
<dbReference type="InterPro" id="IPR050228">
    <property type="entry name" value="Carboxylesterase_BioH"/>
</dbReference>
<evidence type="ECO:0000313" key="3">
    <source>
        <dbReference type="Proteomes" id="UP001634747"/>
    </source>
</evidence>
<name>A0ABW9KIX9_9BACT</name>
<feature type="domain" description="AB hydrolase-1" evidence="1">
    <location>
        <begin position="6"/>
        <end position="222"/>
    </location>
</feature>
<dbReference type="Pfam" id="PF12697">
    <property type="entry name" value="Abhydrolase_6"/>
    <property type="match status" value="1"/>
</dbReference>
<comment type="caution">
    <text evidence="2">The sequence shown here is derived from an EMBL/GenBank/DDBJ whole genome shotgun (WGS) entry which is preliminary data.</text>
</comment>
<dbReference type="Gene3D" id="3.40.50.1820">
    <property type="entry name" value="alpha/beta hydrolase"/>
    <property type="match status" value="1"/>
</dbReference>
<dbReference type="GO" id="GO:0016787">
    <property type="term" value="F:hydrolase activity"/>
    <property type="evidence" value="ECO:0007669"/>
    <property type="project" value="UniProtKB-KW"/>
</dbReference>
<dbReference type="PANTHER" id="PTHR43194:SF2">
    <property type="entry name" value="PEROXISOMAL MEMBRANE PROTEIN LPX1"/>
    <property type="match status" value="1"/>
</dbReference>
<reference evidence="2 3" key="1">
    <citation type="submission" date="2024-12" db="EMBL/GenBank/DDBJ databases">
        <authorList>
            <person name="Lee Y."/>
        </authorList>
    </citation>
    <scope>NUCLEOTIDE SEQUENCE [LARGE SCALE GENOMIC DNA]</scope>
    <source>
        <strain evidence="2 3">03SUJ4</strain>
    </source>
</reference>
<evidence type="ECO:0000259" key="1">
    <source>
        <dbReference type="Pfam" id="PF12697"/>
    </source>
</evidence>
<proteinExistence type="predicted"/>
<protein>
    <submittedName>
        <fullName evidence="2">Alpha/beta fold hydrolase</fullName>
    </submittedName>
</protein>
<dbReference type="PANTHER" id="PTHR43194">
    <property type="entry name" value="HYDROLASE ALPHA/BETA FOLD FAMILY"/>
    <property type="match status" value="1"/>
</dbReference>
<dbReference type="SUPFAM" id="SSF53474">
    <property type="entry name" value="alpha/beta-Hydrolases"/>
    <property type="match status" value="1"/>
</dbReference>
<accession>A0ABW9KIX9</accession>
<dbReference type="RefSeq" id="WP_263413294.1">
    <property type="nucleotide sequence ID" value="NZ_BAABBH010000001.1"/>
</dbReference>